<evidence type="ECO:0000313" key="2">
    <source>
        <dbReference type="Proteomes" id="UP000318313"/>
    </source>
</evidence>
<sequence>MKIIISVICILGSLGISVFSYSESPWPEPQNGYNNTEISYEIPSPLNPLVIELDQIKYEGKFKPFHTRDILTELTSHDGIQINGQINDIPDKYECIGVRLECTRHFQGEIQVMSYATDLFLCQNRSAQFNLDMPLPHYTGKFQIRADLIYLPAENEGEPSEPMNLIQPVSILKK</sequence>
<dbReference type="EMBL" id="CP037452">
    <property type="protein sequence ID" value="QDV48182.1"/>
    <property type="molecule type" value="Genomic_DNA"/>
</dbReference>
<dbReference type="KEGG" id="gfm:Enr17x_01910"/>
<proteinExistence type="predicted"/>
<organism evidence="1 2">
    <name type="scientific">Gimesia fumaroli</name>
    <dbReference type="NCBI Taxonomy" id="2527976"/>
    <lineage>
        <taxon>Bacteria</taxon>
        <taxon>Pseudomonadati</taxon>
        <taxon>Planctomycetota</taxon>
        <taxon>Planctomycetia</taxon>
        <taxon>Planctomycetales</taxon>
        <taxon>Planctomycetaceae</taxon>
        <taxon>Gimesia</taxon>
    </lineage>
</organism>
<accession>A0A518I4Z7</accession>
<evidence type="ECO:0000313" key="1">
    <source>
        <dbReference type="EMBL" id="QDV48182.1"/>
    </source>
</evidence>
<gene>
    <name evidence="1" type="ORF">Enr17x_01910</name>
</gene>
<name>A0A518I4Z7_9PLAN</name>
<dbReference type="Proteomes" id="UP000318313">
    <property type="component" value="Chromosome"/>
</dbReference>
<keyword evidence="2" id="KW-1185">Reference proteome</keyword>
<protein>
    <submittedName>
        <fullName evidence="1">Uncharacterized protein</fullName>
    </submittedName>
</protein>
<reference evidence="1 2" key="1">
    <citation type="submission" date="2019-03" db="EMBL/GenBank/DDBJ databases">
        <title>Deep-cultivation of Planctomycetes and their phenomic and genomic characterization uncovers novel biology.</title>
        <authorList>
            <person name="Wiegand S."/>
            <person name="Jogler M."/>
            <person name="Boedeker C."/>
            <person name="Pinto D."/>
            <person name="Vollmers J."/>
            <person name="Rivas-Marin E."/>
            <person name="Kohn T."/>
            <person name="Peeters S.H."/>
            <person name="Heuer A."/>
            <person name="Rast P."/>
            <person name="Oberbeckmann S."/>
            <person name="Bunk B."/>
            <person name="Jeske O."/>
            <person name="Meyerdierks A."/>
            <person name="Storesund J.E."/>
            <person name="Kallscheuer N."/>
            <person name="Luecker S."/>
            <person name="Lage O.M."/>
            <person name="Pohl T."/>
            <person name="Merkel B.J."/>
            <person name="Hornburger P."/>
            <person name="Mueller R.-W."/>
            <person name="Bruemmer F."/>
            <person name="Labrenz M."/>
            <person name="Spormann A.M."/>
            <person name="Op den Camp H."/>
            <person name="Overmann J."/>
            <person name="Amann R."/>
            <person name="Jetten M.S.M."/>
            <person name="Mascher T."/>
            <person name="Medema M.H."/>
            <person name="Devos D.P."/>
            <person name="Kaster A.-K."/>
            <person name="Ovreas L."/>
            <person name="Rohde M."/>
            <person name="Galperin M.Y."/>
            <person name="Jogler C."/>
        </authorList>
    </citation>
    <scope>NUCLEOTIDE SEQUENCE [LARGE SCALE GENOMIC DNA]</scope>
    <source>
        <strain evidence="1 2">Enr17</strain>
    </source>
</reference>
<dbReference type="AlphaFoldDB" id="A0A518I4Z7"/>